<dbReference type="InterPro" id="IPR023213">
    <property type="entry name" value="CAT-like_dom_sf"/>
</dbReference>
<evidence type="ECO:0000256" key="1">
    <source>
        <dbReference type="ARBA" id="ARBA00001957"/>
    </source>
</evidence>
<dbReference type="InterPro" id="IPR001242">
    <property type="entry name" value="Condensation_dom"/>
</dbReference>
<evidence type="ECO:0000313" key="5">
    <source>
        <dbReference type="EMBL" id="SBO97725.1"/>
    </source>
</evidence>
<organism evidence="5">
    <name type="scientific">Nonomuraea gerenzanensis</name>
    <dbReference type="NCBI Taxonomy" id="93944"/>
    <lineage>
        <taxon>Bacteria</taxon>
        <taxon>Bacillati</taxon>
        <taxon>Actinomycetota</taxon>
        <taxon>Actinomycetes</taxon>
        <taxon>Streptosporangiales</taxon>
        <taxon>Streptosporangiaceae</taxon>
        <taxon>Nonomuraea</taxon>
    </lineage>
</organism>
<comment type="cofactor">
    <cofactor evidence="1">
        <name>pantetheine 4'-phosphate</name>
        <dbReference type="ChEBI" id="CHEBI:47942"/>
    </cofactor>
</comment>
<dbReference type="Gene3D" id="3.30.300.30">
    <property type="match status" value="1"/>
</dbReference>
<dbReference type="InterPro" id="IPR020845">
    <property type="entry name" value="AMP-binding_CS"/>
</dbReference>
<dbReference type="PROSITE" id="PS00455">
    <property type="entry name" value="AMP_BINDING"/>
    <property type="match status" value="1"/>
</dbReference>
<dbReference type="PROSITE" id="PS50075">
    <property type="entry name" value="CARRIER"/>
    <property type="match status" value="1"/>
</dbReference>
<evidence type="ECO:0000256" key="3">
    <source>
        <dbReference type="ARBA" id="ARBA00022553"/>
    </source>
</evidence>
<dbReference type="InterPro" id="IPR045851">
    <property type="entry name" value="AMP-bd_C_sf"/>
</dbReference>
<dbReference type="Gene3D" id="3.30.559.10">
    <property type="entry name" value="Chloramphenicol acetyltransferase-like domain"/>
    <property type="match status" value="1"/>
</dbReference>
<dbReference type="EMBL" id="LT559118">
    <property type="protein sequence ID" value="SBO97725.1"/>
    <property type="molecule type" value="Genomic_DNA"/>
</dbReference>
<dbReference type="InterPro" id="IPR000873">
    <property type="entry name" value="AMP-dep_synth/lig_dom"/>
</dbReference>
<dbReference type="Gene3D" id="1.10.1200.10">
    <property type="entry name" value="ACP-like"/>
    <property type="match status" value="1"/>
</dbReference>
<dbReference type="Gene3D" id="2.30.38.10">
    <property type="entry name" value="Luciferase, Domain 3"/>
    <property type="match status" value="1"/>
</dbReference>
<dbReference type="GO" id="GO:0031177">
    <property type="term" value="F:phosphopantetheine binding"/>
    <property type="evidence" value="ECO:0007669"/>
    <property type="project" value="InterPro"/>
</dbReference>
<dbReference type="SUPFAM" id="SSF47336">
    <property type="entry name" value="ACP-like"/>
    <property type="match status" value="1"/>
</dbReference>
<dbReference type="InterPro" id="IPR010071">
    <property type="entry name" value="AA_adenyl_dom"/>
</dbReference>
<dbReference type="FunFam" id="1.10.1200.10:FF:000016">
    <property type="entry name" value="Non-ribosomal peptide synthase"/>
    <property type="match status" value="1"/>
</dbReference>
<dbReference type="AlphaFoldDB" id="A0A1M4EFN4"/>
<evidence type="ECO:0000256" key="2">
    <source>
        <dbReference type="ARBA" id="ARBA00022450"/>
    </source>
</evidence>
<keyword evidence="3" id="KW-0597">Phosphoprotein</keyword>
<dbReference type="InterPro" id="IPR020806">
    <property type="entry name" value="PKS_PP-bd"/>
</dbReference>
<reference evidence="5" key="1">
    <citation type="submission" date="2016-04" db="EMBL/GenBank/DDBJ databases">
        <authorList>
            <person name="Evans L.H."/>
            <person name="Alamgir A."/>
            <person name="Owens N."/>
            <person name="Weber N.D."/>
            <person name="Virtaneva K."/>
            <person name="Barbian K."/>
            <person name="Babar A."/>
            <person name="Rosenke K."/>
        </authorList>
    </citation>
    <scope>NUCLEOTIDE SEQUENCE</scope>
    <source>
        <strain evidence="5">Nono1</strain>
    </source>
</reference>
<proteinExistence type="predicted"/>
<name>A0A1M4EFN4_9ACTN</name>
<accession>A0A1M4EFN4</accession>
<dbReference type="GO" id="GO:0005737">
    <property type="term" value="C:cytoplasm"/>
    <property type="evidence" value="ECO:0007669"/>
    <property type="project" value="TreeGrafter"/>
</dbReference>
<dbReference type="PANTHER" id="PTHR45527:SF1">
    <property type="entry name" value="FATTY ACID SYNTHASE"/>
    <property type="match status" value="1"/>
</dbReference>
<dbReference type="RefSeq" id="WP_225266466.1">
    <property type="nucleotide sequence ID" value="NZ_CP084058.1"/>
</dbReference>
<dbReference type="CDD" id="cd05930">
    <property type="entry name" value="A_NRPS"/>
    <property type="match status" value="1"/>
</dbReference>
<dbReference type="GO" id="GO:0072330">
    <property type="term" value="P:monocarboxylic acid biosynthetic process"/>
    <property type="evidence" value="ECO:0007669"/>
    <property type="project" value="UniProtKB-ARBA"/>
</dbReference>
<feature type="domain" description="Carrier" evidence="4">
    <location>
        <begin position="954"/>
        <end position="1029"/>
    </location>
</feature>
<protein>
    <submittedName>
        <fullName evidence="5">Siderophore biosynthesis non-ribosomal peptide synthetase modules</fullName>
    </submittedName>
</protein>
<dbReference type="GO" id="GO:0003824">
    <property type="term" value="F:catalytic activity"/>
    <property type="evidence" value="ECO:0007669"/>
    <property type="project" value="InterPro"/>
</dbReference>
<dbReference type="InterPro" id="IPR009081">
    <property type="entry name" value="PP-bd_ACP"/>
</dbReference>
<dbReference type="GO" id="GO:0044550">
    <property type="term" value="P:secondary metabolite biosynthetic process"/>
    <property type="evidence" value="ECO:0007669"/>
    <property type="project" value="TreeGrafter"/>
</dbReference>
<evidence type="ECO:0000259" key="4">
    <source>
        <dbReference type="PROSITE" id="PS50075"/>
    </source>
</evidence>
<dbReference type="Pfam" id="PF00668">
    <property type="entry name" value="Condensation"/>
    <property type="match status" value="1"/>
</dbReference>
<dbReference type="SUPFAM" id="SSF52777">
    <property type="entry name" value="CoA-dependent acyltransferases"/>
    <property type="match status" value="2"/>
</dbReference>
<dbReference type="Gene3D" id="3.30.559.30">
    <property type="entry name" value="Nonribosomal peptide synthetase, condensation domain"/>
    <property type="match status" value="1"/>
</dbReference>
<dbReference type="NCBIfam" id="TIGR01733">
    <property type="entry name" value="AA-adenyl-dom"/>
    <property type="match status" value="1"/>
</dbReference>
<keyword evidence="2" id="KW-0596">Phosphopantetheine</keyword>
<dbReference type="Pfam" id="PF00550">
    <property type="entry name" value="PP-binding"/>
    <property type="match status" value="1"/>
</dbReference>
<dbReference type="PANTHER" id="PTHR45527">
    <property type="entry name" value="NONRIBOSOMAL PEPTIDE SYNTHETASE"/>
    <property type="match status" value="1"/>
</dbReference>
<dbReference type="SUPFAM" id="SSF56801">
    <property type="entry name" value="Acetyl-CoA synthetase-like"/>
    <property type="match status" value="1"/>
</dbReference>
<dbReference type="SMART" id="SM00823">
    <property type="entry name" value="PKS_PP"/>
    <property type="match status" value="1"/>
</dbReference>
<dbReference type="Pfam" id="PF00501">
    <property type="entry name" value="AMP-binding"/>
    <property type="match status" value="1"/>
</dbReference>
<dbReference type="InterPro" id="IPR006162">
    <property type="entry name" value="Ppantetheine_attach_site"/>
</dbReference>
<dbReference type="GO" id="GO:0043041">
    <property type="term" value="P:amino acid activation for nonribosomal peptide biosynthetic process"/>
    <property type="evidence" value="ECO:0007669"/>
    <property type="project" value="TreeGrafter"/>
</dbReference>
<dbReference type="PROSITE" id="PS00012">
    <property type="entry name" value="PHOSPHOPANTETHEINE"/>
    <property type="match status" value="1"/>
</dbReference>
<sequence length="1036" mass="110089">MSQEWAGFRLSKQQEHVLGLASGGLAGRTVAGVGLPGPVDREVLELAARDVVAAHESLRTAYRQVLGENSTVLMVIEDDPRVHAVEAAGDGAALAALARAETPGAEHVPRLILFAHADGRRSLVVSAPRLSMDGASARVFFRDLGQAYASRLRGTPWSRDDVVQYADYAQWQFEEGAPSDRQREAAAGRDARLADLPPLHLPLELRCDAAEHEDLTWTLPAPLAGRLRSLARELDAGLRGVLLTGWLAALWHATGRPERLAVCATLTRRPFQELLGSIGQFATPMPVLAAIDEETTLDGLLRAVDLELDSAEQAGESAMQPARQHARTLPGFACHDAAAPEVPGWSGLWVEPADEGRKVGLSVLDVDGEVRLTLRHQAGGLAEGGAEALLACLRATVAALGGDLSATVHELAMLDEEAARALVTATNPAEPPMRTAEHWHRRFERSAERVPGATALRSATRTWTYRDLDQAADRLAGELADRGVGPGTLVGLHLERSALAVVSMLAIAKAGAAYVPVDPSLPAGRRFTIMAAAGFTHVVATQETAADLPAGCEAVLVDEDLTSCAGRPAVRPDVRPDVRTTDDDPAYVLFTSGSTGVPKGVRVGHGQLAAYLDGVLDRLGLTGPVDSVALSTLGTDLGNTALFPPLLSGGELLVVAPEVSADAQALAELLSEESYDLLKITPTHLESVFAVADAPERLMPRQALVVGGEPFGWGAYNLFRGFLGGCRLYNHYGPTETTVGVLCGEVTSGEAAVLASTVPLGTPMRHARAYVLDPRGRPLPAGLPGELWIGGSSVSQGYLSGTAEQRERFAADPFSPEPSARMYRSGDKVRLLPGGSVEFLGRTDRQVKVRGFRVELGEIEAVMRRHPRVTGSLAVEAGESAGAHLVGYLIDAEGGRGPAEWLRPFLAERLPEFMIPAHLVALDAFPVTSTGKIDASMLPEPGSFAGADAAAYVEPRTGTEARVAGIVARLLLLNRVGADDDFFDVGGHSLLATQLIAKLRDDFKVDIKLRNLFERPVVSELAEFIDGLLEKKAEES</sequence>
<dbReference type="Gene3D" id="3.40.50.980">
    <property type="match status" value="2"/>
</dbReference>
<dbReference type="InterPro" id="IPR036736">
    <property type="entry name" value="ACP-like_sf"/>
</dbReference>
<gene>
    <name evidence="5" type="ORF">BN4615_P7241</name>
</gene>
<dbReference type="GO" id="GO:0008610">
    <property type="term" value="P:lipid biosynthetic process"/>
    <property type="evidence" value="ECO:0007669"/>
    <property type="project" value="UniProtKB-ARBA"/>
</dbReference>